<dbReference type="OrthoDB" id="1055148at2759"/>
<dbReference type="PANTHER" id="PTHR24298">
    <property type="entry name" value="FLAVONOID 3'-MONOOXYGENASE-RELATED"/>
    <property type="match status" value="1"/>
</dbReference>
<dbReference type="InParanoid" id="A0A2P5FTS1"/>
<keyword evidence="3" id="KW-0812">Transmembrane</keyword>
<keyword evidence="6" id="KW-0472">Membrane</keyword>
<proteinExistence type="predicted"/>
<dbReference type="STRING" id="63057.A0A2P5FTS1"/>
<evidence type="ECO:0000256" key="4">
    <source>
        <dbReference type="ARBA" id="ARBA00022723"/>
    </source>
</evidence>
<keyword evidence="4" id="KW-0479">Metal-binding</keyword>
<comment type="subcellular location">
    <subcellularLocation>
        <location evidence="2">Membrane</location>
        <topology evidence="2">Single-pass membrane protein</topology>
    </subcellularLocation>
</comment>
<comment type="cofactor">
    <cofactor evidence="1">
        <name>heme</name>
        <dbReference type="ChEBI" id="CHEBI:30413"/>
    </cofactor>
</comment>
<evidence type="ECO:0000256" key="2">
    <source>
        <dbReference type="ARBA" id="ARBA00004167"/>
    </source>
</evidence>
<evidence type="ECO:0000256" key="1">
    <source>
        <dbReference type="ARBA" id="ARBA00001971"/>
    </source>
</evidence>
<keyword evidence="8" id="KW-1185">Reference proteome</keyword>
<evidence type="ECO:0000256" key="6">
    <source>
        <dbReference type="ARBA" id="ARBA00023136"/>
    </source>
</evidence>
<evidence type="ECO:0000313" key="7">
    <source>
        <dbReference type="EMBL" id="POO01192.1"/>
    </source>
</evidence>
<reference evidence="8" key="1">
    <citation type="submission" date="2016-06" db="EMBL/GenBank/DDBJ databases">
        <title>Parallel loss of symbiosis genes in relatives of nitrogen-fixing non-legume Parasponia.</title>
        <authorList>
            <person name="Van Velzen R."/>
            <person name="Holmer R."/>
            <person name="Bu F."/>
            <person name="Rutten L."/>
            <person name="Van Zeijl A."/>
            <person name="Liu W."/>
            <person name="Santuari L."/>
            <person name="Cao Q."/>
            <person name="Sharma T."/>
            <person name="Shen D."/>
            <person name="Roswanjaya Y."/>
            <person name="Wardhani T."/>
            <person name="Kalhor M.S."/>
            <person name="Jansen J."/>
            <person name="Van den Hoogen J."/>
            <person name="Gungor B."/>
            <person name="Hartog M."/>
            <person name="Hontelez J."/>
            <person name="Verver J."/>
            <person name="Yang W.-C."/>
            <person name="Schijlen E."/>
            <person name="Repin R."/>
            <person name="Schilthuizen M."/>
            <person name="Schranz E."/>
            <person name="Heidstra R."/>
            <person name="Miyata K."/>
            <person name="Fedorova E."/>
            <person name="Kohlen W."/>
            <person name="Bisseling T."/>
            <person name="Smit S."/>
            <person name="Geurts R."/>
        </authorList>
    </citation>
    <scope>NUCLEOTIDE SEQUENCE [LARGE SCALE GENOMIC DNA]</scope>
    <source>
        <strain evidence="8">cv. RG33-2</strain>
    </source>
</reference>
<evidence type="ECO:0000313" key="8">
    <source>
        <dbReference type="Proteomes" id="UP000237000"/>
    </source>
</evidence>
<sequence>MSENDIIQGEDLRKMPCLIAMILEGLRRHLPGHLLLAHAVTEEDVVLDGYLVPEDGIVNFMVAEMGWDPIHGVQDDAIWGREEDVSWLCSGDASFGLFYSQFGLEI</sequence>
<dbReference type="InterPro" id="IPR051103">
    <property type="entry name" value="Plant_metabolite_P450s"/>
</dbReference>
<name>A0A2P5FTS1_TREOI</name>
<dbReference type="GO" id="GO:0016020">
    <property type="term" value="C:membrane"/>
    <property type="evidence" value="ECO:0007669"/>
    <property type="project" value="UniProtKB-SubCell"/>
</dbReference>
<accession>A0A2P5FTS1</accession>
<dbReference type="Proteomes" id="UP000237000">
    <property type="component" value="Unassembled WGS sequence"/>
</dbReference>
<keyword evidence="5" id="KW-1133">Transmembrane helix</keyword>
<gene>
    <name evidence="7" type="ORF">TorRG33x02_029460</name>
</gene>
<dbReference type="GO" id="GO:0016709">
    <property type="term" value="F:oxidoreductase activity, acting on paired donors, with incorporation or reduction of molecular oxygen, NAD(P)H as one donor, and incorporation of one atom of oxygen"/>
    <property type="evidence" value="ECO:0007669"/>
    <property type="project" value="TreeGrafter"/>
</dbReference>
<dbReference type="AlphaFoldDB" id="A0A2P5FTS1"/>
<dbReference type="EMBL" id="JXTC01000009">
    <property type="protein sequence ID" value="POO01192.1"/>
    <property type="molecule type" value="Genomic_DNA"/>
</dbReference>
<organism evidence="7 8">
    <name type="scientific">Trema orientale</name>
    <name type="common">Charcoal tree</name>
    <name type="synonym">Celtis orientalis</name>
    <dbReference type="NCBI Taxonomy" id="63057"/>
    <lineage>
        <taxon>Eukaryota</taxon>
        <taxon>Viridiplantae</taxon>
        <taxon>Streptophyta</taxon>
        <taxon>Embryophyta</taxon>
        <taxon>Tracheophyta</taxon>
        <taxon>Spermatophyta</taxon>
        <taxon>Magnoliopsida</taxon>
        <taxon>eudicotyledons</taxon>
        <taxon>Gunneridae</taxon>
        <taxon>Pentapetalae</taxon>
        <taxon>rosids</taxon>
        <taxon>fabids</taxon>
        <taxon>Rosales</taxon>
        <taxon>Cannabaceae</taxon>
        <taxon>Trema</taxon>
    </lineage>
</organism>
<evidence type="ECO:0000256" key="5">
    <source>
        <dbReference type="ARBA" id="ARBA00022989"/>
    </source>
</evidence>
<dbReference type="GO" id="GO:0005506">
    <property type="term" value="F:iron ion binding"/>
    <property type="evidence" value="ECO:0007669"/>
    <property type="project" value="InterPro"/>
</dbReference>
<dbReference type="GO" id="GO:0020037">
    <property type="term" value="F:heme binding"/>
    <property type="evidence" value="ECO:0007669"/>
    <property type="project" value="InterPro"/>
</dbReference>
<dbReference type="InterPro" id="IPR036396">
    <property type="entry name" value="Cyt_P450_sf"/>
</dbReference>
<dbReference type="Pfam" id="PF00067">
    <property type="entry name" value="p450"/>
    <property type="match status" value="1"/>
</dbReference>
<dbReference type="PANTHER" id="PTHR24298:SF800">
    <property type="entry name" value="CYTOCHROME P450 89A2-RELATED"/>
    <property type="match status" value="1"/>
</dbReference>
<evidence type="ECO:0000256" key="3">
    <source>
        <dbReference type="ARBA" id="ARBA00022692"/>
    </source>
</evidence>
<dbReference type="Gene3D" id="1.10.630.10">
    <property type="entry name" value="Cytochrome P450"/>
    <property type="match status" value="1"/>
</dbReference>
<protein>
    <submittedName>
        <fullName evidence="7">Cytochrome P</fullName>
    </submittedName>
</protein>
<dbReference type="SUPFAM" id="SSF48264">
    <property type="entry name" value="Cytochrome P450"/>
    <property type="match status" value="1"/>
</dbReference>
<dbReference type="InterPro" id="IPR001128">
    <property type="entry name" value="Cyt_P450"/>
</dbReference>
<comment type="caution">
    <text evidence="7">The sequence shown here is derived from an EMBL/GenBank/DDBJ whole genome shotgun (WGS) entry which is preliminary data.</text>
</comment>